<evidence type="ECO:0000256" key="1">
    <source>
        <dbReference type="SAM" id="MobiDB-lite"/>
    </source>
</evidence>
<dbReference type="EMBL" id="FQ312005">
    <property type="protein sequence ID" value="CBW26985.1"/>
    <property type="molecule type" value="Genomic_DNA"/>
</dbReference>
<dbReference type="Proteomes" id="UP000008963">
    <property type="component" value="Chromosome"/>
</dbReference>
<protein>
    <submittedName>
        <fullName evidence="3">Exported protein</fullName>
    </submittedName>
</protein>
<keyword evidence="4" id="KW-1185">Reference proteome</keyword>
<feature type="compositionally biased region" description="Polar residues" evidence="1">
    <location>
        <begin position="357"/>
        <end position="366"/>
    </location>
</feature>
<dbReference type="AlphaFoldDB" id="E1X3Q6"/>
<dbReference type="PATRIC" id="fig|862908.3.peg.2073"/>
<proteinExistence type="predicted"/>
<accession>E1X3Q6</accession>
<dbReference type="STRING" id="862908.BMS_2179"/>
<feature type="chain" id="PRO_5003154887" evidence="2">
    <location>
        <begin position="26"/>
        <end position="477"/>
    </location>
</feature>
<dbReference type="KEGG" id="bmx:BMS_2179"/>
<feature type="signal peptide" evidence="2">
    <location>
        <begin position="1"/>
        <end position="25"/>
    </location>
</feature>
<evidence type="ECO:0000256" key="2">
    <source>
        <dbReference type="SAM" id="SignalP"/>
    </source>
</evidence>
<gene>
    <name evidence="3" type="ordered locus">BMS_2179</name>
</gene>
<evidence type="ECO:0000313" key="4">
    <source>
        <dbReference type="Proteomes" id="UP000008963"/>
    </source>
</evidence>
<evidence type="ECO:0000313" key="3">
    <source>
        <dbReference type="EMBL" id="CBW26985.1"/>
    </source>
</evidence>
<sequence length="477" mass="52624">MRDKMKLLSLIVLFITTVISTQVSAGNICGDNKLEKITICHAGSEHNPHFTNICVDFAAVHGHLKNHSHDSVGACGSTSQSLNDGVVYACNAGVKHIKPASRVCYQRSNPSLSCNPSACESGQSCDCVCSGETDGPNVVDFMKYNGRSFSNVDQLNEIENDSFWGGTLQARTSTYSENSGQIDSEGFVVATHDPSNYVLRNNSLSFELGSELYGTEYFVDLCWKNTNEDYAGEFEITPKYSYRNKQLFGQSYVETADILTRTDVECTDDKNQKFNLFDESWLLFPSQMSEILPQVGTVDGVSFCRVRHYFKENSNSFRPWETKAIEVSTSLEVVLTEDQETPLDQGVKLCHPIASVPGNTNGMTNSHGRRRGNGNGNGNGSHDPGLLVCQVLFESNLAYEQFVLDHQDSSHGNSNSSYSVNHEDDSRFTSTRNCEETTGLTMADPVACMLKFATDGYHHDHDFVIGGNGTLIIKENN</sequence>
<name>E1X3Q6_HALMS</name>
<keyword evidence="2" id="KW-0732">Signal</keyword>
<feature type="region of interest" description="Disordered" evidence="1">
    <location>
        <begin position="354"/>
        <end position="381"/>
    </location>
</feature>
<reference evidence="4" key="1">
    <citation type="journal article" date="2013" name="ISME J.">
        <title>A small predatory core genome in the divergent marine Bacteriovorax marinus SJ and the terrestrial Bdellovibrio bacteriovorus.</title>
        <authorList>
            <person name="Crossman L.C."/>
            <person name="Chen H."/>
            <person name="Cerdeno-Tarraga A.M."/>
            <person name="Brooks K."/>
            <person name="Quail M.A."/>
            <person name="Pineiro S.A."/>
            <person name="Hobley L."/>
            <person name="Sockett R.E."/>
            <person name="Bentley S.D."/>
            <person name="Parkhill J."/>
            <person name="Williams H.N."/>
            <person name="Stine O.C."/>
        </authorList>
    </citation>
    <scope>NUCLEOTIDE SEQUENCE [LARGE SCALE GENOMIC DNA]</scope>
    <source>
        <strain evidence="4">ATCC BAA-682 / DSM 15412 / SJ</strain>
    </source>
</reference>
<organism evidence="3 4">
    <name type="scientific">Halobacteriovorax marinus (strain ATCC BAA-682 / DSM 15412 / SJ)</name>
    <name type="common">Bacteriovorax marinus</name>
    <dbReference type="NCBI Taxonomy" id="862908"/>
    <lineage>
        <taxon>Bacteria</taxon>
        <taxon>Pseudomonadati</taxon>
        <taxon>Bdellovibrionota</taxon>
        <taxon>Bacteriovoracia</taxon>
        <taxon>Bacteriovoracales</taxon>
        <taxon>Halobacteriovoraceae</taxon>
        <taxon>Halobacteriovorax</taxon>
    </lineage>
</organism>
<dbReference type="HOGENOM" id="CLU_572086_0_0_7"/>